<evidence type="ECO:0000256" key="1">
    <source>
        <dbReference type="SAM" id="MobiDB-lite"/>
    </source>
</evidence>
<dbReference type="EMBL" id="UOFQ01000034">
    <property type="protein sequence ID" value="VAW86124.1"/>
    <property type="molecule type" value="Genomic_DNA"/>
</dbReference>
<proteinExistence type="predicted"/>
<reference evidence="2" key="1">
    <citation type="submission" date="2018-06" db="EMBL/GenBank/DDBJ databases">
        <authorList>
            <person name="Zhirakovskaya E."/>
        </authorList>
    </citation>
    <scope>NUCLEOTIDE SEQUENCE</scope>
</reference>
<accession>A0A3B0ZXD2</accession>
<feature type="region of interest" description="Disordered" evidence="1">
    <location>
        <begin position="1"/>
        <end position="22"/>
    </location>
</feature>
<dbReference type="InterPro" id="IPR012434">
    <property type="entry name" value="DUF1631"/>
</dbReference>
<dbReference type="Pfam" id="PF07793">
    <property type="entry name" value="DUF1631"/>
    <property type="match status" value="1"/>
</dbReference>
<sequence>MTTNRDCSVSPHQQRDTQPALSNREFQEQCLAAAERFSEHFMSIIDGLSETLYQMADQADEHELRRLYFSALQELYSSRSKSKNNFKKQFLAAIKSEMQLRSNSQSAALFANAALRGIEQLTKTPPQPEPQEETMPKPSTINQHADDKYSRMASSLPKGSWVEFHYPDSAILKARFTWENPVTGVYLFIDRDGRKAPDRTPDELATAFRNGHASLIQDAVQLARTASNNSC</sequence>
<gene>
    <name evidence="2" type="ORF">MNBD_GAMMA17-501</name>
</gene>
<protein>
    <submittedName>
        <fullName evidence="2">Uncharacterized protein</fullName>
    </submittedName>
</protein>
<organism evidence="2">
    <name type="scientific">hydrothermal vent metagenome</name>
    <dbReference type="NCBI Taxonomy" id="652676"/>
    <lineage>
        <taxon>unclassified sequences</taxon>
        <taxon>metagenomes</taxon>
        <taxon>ecological metagenomes</taxon>
    </lineage>
</organism>
<evidence type="ECO:0000313" key="2">
    <source>
        <dbReference type="EMBL" id="VAW86124.1"/>
    </source>
</evidence>
<feature type="compositionally biased region" description="Polar residues" evidence="1">
    <location>
        <begin position="1"/>
        <end position="21"/>
    </location>
</feature>
<dbReference type="AlphaFoldDB" id="A0A3B0ZXD2"/>
<name>A0A3B0ZXD2_9ZZZZ</name>
<feature type="region of interest" description="Disordered" evidence="1">
    <location>
        <begin position="122"/>
        <end position="143"/>
    </location>
</feature>